<dbReference type="Gene3D" id="2.60.120.890">
    <property type="entry name" value="BT2081, beta-jelly-roll domain"/>
    <property type="match status" value="1"/>
</dbReference>
<dbReference type="PROSITE" id="PS51257">
    <property type="entry name" value="PROKAR_LIPOPROTEIN"/>
    <property type="match status" value="1"/>
</dbReference>
<dbReference type="PATRIC" id="fig|1339349.3.peg.3518"/>
<comment type="caution">
    <text evidence="3">The sequence shown here is derived from an EMBL/GenBank/DDBJ whole genome shotgun (WGS) entry which is preliminary data.</text>
</comment>
<evidence type="ECO:0000313" key="3">
    <source>
        <dbReference type="EMBL" id="KDS48713.1"/>
    </source>
</evidence>
<gene>
    <name evidence="3" type="ORF">M094_2402</name>
</gene>
<evidence type="ECO:0000256" key="1">
    <source>
        <dbReference type="SAM" id="SignalP"/>
    </source>
</evidence>
<feature type="chain" id="PRO_5001744673" description="Putative carbohydrate metabolism domain-containing protein" evidence="1">
    <location>
        <begin position="19"/>
        <end position="388"/>
    </location>
</feature>
<feature type="signal peptide" evidence="1">
    <location>
        <begin position="1"/>
        <end position="18"/>
    </location>
</feature>
<dbReference type="RefSeq" id="WP_005827802.1">
    <property type="nucleotide sequence ID" value="NZ_JNHN01000179.1"/>
</dbReference>
<reference evidence="3 4" key="1">
    <citation type="submission" date="2014-04" db="EMBL/GenBank/DDBJ databases">
        <authorList>
            <person name="Sears C."/>
            <person name="Carroll K."/>
            <person name="Sack B.R."/>
            <person name="Qadri F."/>
            <person name="Myers L.L."/>
            <person name="Chung G.-T."/>
            <person name="Escheverria P."/>
            <person name="Fraser C.M."/>
            <person name="Sadzewicz L."/>
            <person name="Shefchek K.A."/>
            <person name="Tallon L."/>
            <person name="Das S.P."/>
            <person name="Daugherty S."/>
            <person name="Mongodin E.F."/>
        </authorList>
    </citation>
    <scope>NUCLEOTIDE SEQUENCE [LARGE SCALE GENOMIC DNA]</scope>
    <source>
        <strain evidence="3 4">3978 T3 ii</strain>
    </source>
</reference>
<dbReference type="InterPro" id="IPR025112">
    <property type="entry name" value="PCMD"/>
</dbReference>
<evidence type="ECO:0000259" key="2">
    <source>
        <dbReference type="Pfam" id="PF13201"/>
    </source>
</evidence>
<feature type="domain" description="Putative carbohydrate metabolism" evidence="2">
    <location>
        <begin position="135"/>
        <end position="386"/>
    </location>
</feature>
<evidence type="ECO:0000313" key="4">
    <source>
        <dbReference type="Proteomes" id="UP000028013"/>
    </source>
</evidence>
<organism evidence="3 4">
    <name type="scientific">Bacteroides uniformis str. 3978 T3 ii</name>
    <dbReference type="NCBI Taxonomy" id="1339349"/>
    <lineage>
        <taxon>Bacteria</taxon>
        <taxon>Pseudomonadati</taxon>
        <taxon>Bacteroidota</taxon>
        <taxon>Bacteroidia</taxon>
        <taxon>Bacteroidales</taxon>
        <taxon>Bacteroidaceae</taxon>
        <taxon>Bacteroides</taxon>
    </lineage>
</organism>
<dbReference type="Gene3D" id="2.60.40.2340">
    <property type="match status" value="1"/>
</dbReference>
<protein>
    <recommendedName>
        <fullName evidence="2">Putative carbohydrate metabolism domain-containing protein</fullName>
    </recommendedName>
</protein>
<dbReference type="InterPro" id="IPR038653">
    <property type="entry name" value="Put_CMD_sf"/>
</dbReference>
<sequence>MRLNKLFILYSLFGILMASCIKDEAPNAEADITGISFEEDVLASARFNLNPSYNDNLQAYPILVKVKEGTPLNKLSPLFELTPGATISPESGSEHDFSDGKRVKYTVTSENKAWQRVYSIGVREQSVSDIPNEFHFEDIRLINGINPKYKYQEFYEEQDGLELTWASGNEGFNWAASSSATENYPTSQYDNGKNGKCAKLETRLTGSLGAMVGMPIAAGNLFIGEFDMTNALTSPLKATHFGTPFCYKPSRLKGWYKYKAGERFYENGGYTDRKDVMNIYAIFYEGESYNEAGEVTEVILDGNLPNQNYEHPSMVALALISNPHETDDWEAFDIPFDYQRYGKEIDETKLAKGKYKLSIIFASSKNGATFEGAPGSTLLVDDVELIFE</sequence>
<accession>A0A078S070</accession>
<name>A0A078S070_BACUN</name>
<proteinExistence type="predicted"/>
<dbReference type="Proteomes" id="UP000028013">
    <property type="component" value="Unassembled WGS sequence"/>
</dbReference>
<dbReference type="AlphaFoldDB" id="A0A078S070"/>
<dbReference type="GeneID" id="99752389"/>
<dbReference type="EMBL" id="JNHN01000179">
    <property type="protein sequence ID" value="KDS48713.1"/>
    <property type="molecule type" value="Genomic_DNA"/>
</dbReference>
<dbReference type="Pfam" id="PF13201">
    <property type="entry name" value="PCMD"/>
    <property type="match status" value="1"/>
</dbReference>
<keyword evidence="1" id="KW-0732">Signal</keyword>